<dbReference type="Gene3D" id="2.40.10.10">
    <property type="entry name" value="Trypsin-like serine proteases"/>
    <property type="match status" value="2"/>
</dbReference>
<dbReference type="InterPro" id="IPR009003">
    <property type="entry name" value="Peptidase_S1_PA"/>
</dbReference>
<organism evidence="2 3">
    <name type="scientific">Kibdelosporangium philippinense</name>
    <dbReference type="NCBI Taxonomy" id="211113"/>
    <lineage>
        <taxon>Bacteria</taxon>
        <taxon>Bacillati</taxon>
        <taxon>Actinomycetota</taxon>
        <taxon>Actinomycetes</taxon>
        <taxon>Pseudonocardiales</taxon>
        <taxon>Pseudonocardiaceae</taxon>
        <taxon>Kibdelosporangium</taxon>
    </lineage>
</organism>
<name>A0ABS8Z4M7_9PSEU</name>
<evidence type="ECO:0000256" key="1">
    <source>
        <dbReference type="SAM" id="SignalP"/>
    </source>
</evidence>
<evidence type="ECO:0000313" key="3">
    <source>
        <dbReference type="Proteomes" id="UP001521150"/>
    </source>
</evidence>
<evidence type="ECO:0000313" key="2">
    <source>
        <dbReference type="EMBL" id="MCE7002432.1"/>
    </source>
</evidence>
<sequence length="410" mass="43339">MSIRTFIPRVLLCTAAVTTAAVPLTIASAQAAQTIADTSFRLGEQAKVRADAEAHGSTASFFADQMPAVKVENWGTAQGAIGTYFNADTNSYVVALPKTAPAALPADFGGQPVTIKHSTKSKADVDDTESQVIKFAQGAGHANAFTFDYDADKDAVLVTTDAPPEVQSALHQAVPQVVIESSPTTFRQESADQFNDKTPHYGGARITTQTIGNCTSGFSMVNRNAARTPYSVTAAHCTALHYNVASGQYFFGQVSSIPQPGTYDVAKIEGCCVPQNYVGLLYRSRYDSTQVNGASDPTTGHLGLNGVCVAGGFTGERCGASVVSLNTTVCVPFYGCIHGLIKYNKNNNDAMTQPGDSGAPVYYHEGHTGLAHIIGMHLGAGTKNNIWSGYAEKYSSVSYVTNGDIRRFTG</sequence>
<feature type="signal peptide" evidence="1">
    <location>
        <begin position="1"/>
        <end position="31"/>
    </location>
</feature>
<feature type="chain" id="PRO_5046269594" evidence="1">
    <location>
        <begin position="32"/>
        <end position="410"/>
    </location>
</feature>
<protein>
    <submittedName>
        <fullName evidence="2">S1 family peptidase</fullName>
    </submittedName>
</protein>
<dbReference type="RefSeq" id="WP_233723553.1">
    <property type="nucleotide sequence ID" value="NZ_JAJVCN010000001.1"/>
</dbReference>
<gene>
    <name evidence="2" type="ORF">LWC34_06240</name>
</gene>
<dbReference type="Proteomes" id="UP001521150">
    <property type="component" value="Unassembled WGS sequence"/>
</dbReference>
<dbReference type="InterPro" id="IPR043504">
    <property type="entry name" value="Peptidase_S1_PA_chymotrypsin"/>
</dbReference>
<accession>A0ABS8Z4M7</accession>
<dbReference type="SUPFAM" id="SSF50494">
    <property type="entry name" value="Trypsin-like serine proteases"/>
    <property type="match status" value="1"/>
</dbReference>
<reference evidence="2 3" key="1">
    <citation type="submission" date="2021-12" db="EMBL/GenBank/DDBJ databases">
        <title>Genome sequence of Kibdelosporangium philippinense ATCC 49844.</title>
        <authorList>
            <person name="Fedorov E.A."/>
            <person name="Omeragic M."/>
            <person name="Shalygina K.F."/>
            <person name="Maclea K.S."/>
        </authorList>
    </citation>
    <scope>NUCLEOTIDE SEQUENCE [LARGE SCALE GENOMIC DNA]</scope>
    <source>
        <strain evidence="2 3">ATCC 49844</strain>
    </source>
</reference>
<keyword evidence="1" id="KW-0732">Signal</keyword>
<keyword evidence="3" id="KW-1185">Reference proteome</keyword>
<comment type="caution">
    <text evidence="2">The sequence shown here is derived from an EMBL/GenBank/DDBJ whole genome shotgun (WGS) entry which is preliminary data.</text>
</comment>
<dbReference type="EMBL" id="JAJVCN010000001">
    <property type="protein sequence ID" value="MCE7002432.1"/>
    <property type="molecule type" value="Genomic_DNA"/>
</dbReference>
<proteinExistence type="predicted"/>